<evidence type="ECO:0000313" key="2">
    <source>
        <dbReference type="Proteomes" id="UP000526734"/>
    </source>
</evidence>
<organism evidence="1 2">
    <name type="scientific">Amycolatopsis dendrobii</name>
    <dbReference type="NCBI Taxonomy" id="2760662"/>
    <lineage>
        <taxon>Bacteria</taxon>
        <taxon>Bacillati</taxon>
        <taxon>Actinomycetota</taxon>
        <taxon>Actinomycetes</taxon>
        <taxon>Pseudonocardiales</taxon>
        <taxon>Pseudonocardiaceae</taxon>
        <taxon>Amycolatopsis</taxon>
    </lineage>
</organism>
<name>A0A7W3ZA30_9PSEU</name>
<proteinExistence type="predicted"/>
<dbReference type="AlphaFoldDB" id="A0A7W3ZA30"/>
<gene>
    <name evidence="1" type="ORF">H4281_10085</name>
</gene>
<keyword evidence="2" id="KW-1185">Reference proteome</keyword>
<dbReference type="RefSeq" id="WP_182890598.1">
    <property type="nucleotide sequence ID" value="NZ_JACGZW010000003.1"/>
</dbReference>
<reference evidence="1 2" key="1">
    <citation type="submission" date="2020-08" db="EMBL/GenBank/DDBJ databases">
        <title>Amycolatopsis sp. nov. DR6-1 isolated from Dendrobium heterocarpum.</title>
        <authorList>
            <person name="Tedsree N."/>
            <person name="Kuncharoen N."/>
            <person name="Likhitwitayawuid K."/>
            <person name="Tanasupawat S."/>
        </authorList>
    </citation>
    <scope>NUCLEOTIDE SEQUENCE [LARGE SCALE GENOMIC DNA]</scope>
    <source>
        <strain evidence="1 2">DR6-1</strain>
    </source>
</reference>
<sequence length="86" mass="9532">MITLTGLIESRNASERQRPAKYRGHFIVLPSGVGHGRVDYLRIRKSLEKLHVNDGRVGDLIALLVRAEGERVSTTVVVRENNGIVA</sequence>
<comment type="caution">
    <text evidence="1">The sequence shown here is derived from an EMBL/GenBank/DDBJ whole genome shotgun (WGS) entry which is preliminary data.</text>
</comment>
<accession>A0A7W3ZA30</accession>
<dbReference type="Proteomes" id="UP000526734">
    <property type="component" value="Unassembled WGS sequence"/>
</dbReference>
<protein>
    <submittedName>
        <fullName evidence="1">Uncharacterized protein</fullName>
    </submittedName>
</protein>
<evidence type="ECO:0000313" key="1">
    <source>
        <dbReference type="EMBL" id="MBB1153477.1"/>
    </source>
</evidence>
<dbReference type="EMBL" id="JACGZW010000003">
    <property type="protein sequence ID" value="MBB1153477.1"/>
    <property type="molecule type" value="Genomic_DNA"/>
</dbReference>